<reference evidence="1 2" key="1">
    <citation type="journal article" date="2020" name="ISME J.">
        <title>Comparative genomics reveals insights into cyanobacterial evolution and habitat adaptation.</title>
        <authorList>
            <person name="Chen M.Y."/>
            <person name="Teng W.K."/>
            <person name="Zhao L."/>
            <person name="Hu C.X."/>
            <person name="Zhou Y.K."/>
            <person name="Han B.P."/>
            <person name="Song L.R."/>
            <person name="Shu W.S."/>
        </authorList>
    </citation>
    <scope>NUCLEOTIDE SEQUENCE [LARGE SCALE GENOMIC DNA]</scope>
    <source>
        <strain evidence="1 2">FACHB-288</strain>
    </source>
</reference>
<proteinExistence type="predicted"/>
<name>A0ABR8AF32_9CYAN</name>
<dbReference type="Proteomes" id="UP000658514">
    <property type="component" value="Unassembled WGS sequence"/>
</dbReference>
<keyword evidence="2" id="KW-1185">Reference proteome</keyword>
<protein>
    <submittedName>
        <fullName evidence="1">Uncharacterized protein</fullName>
    </submittedName>
</protein>
<organism evidence="1 2">
    <name type="scientific">Calothrix parietina FACHB-288</name>
    <dbReference type="NCBI Taxonomy" id="2692896"/>
    <lineage>
        <taxon>Bacteria</taxon>
        <taxon>Bacillati</taxon>
        <taxon>Cyanobacteriota</taxon>
        <taxon>Cyanophyceae</taxon>
        <taxon>Nostocales</taxon>
        <taxon>Calotrichaceae</taxon>
        <taxon>Calothrix</taxon>
    </lineage>
</organism>
<evidence type="ECO:0000313" key="1">
    <source>
        <dbReference type="EMBL" id="MBD2198556.1"/>
    </source>
</evidence>
<evidence type="ECO:0000313" key="2">
    <source>
        <dbReference type="Proteomes" id="UP000658514"/>
    </source>
</evidence>
<gene>
    <name evidence="1" type="ORF">H6G24_24225</name>
</gene>
<accession>A0ABR8AF32</accession>
<comment type="caution">
    <text evidence="1">The sequence shown here is derived from an EMBL/GenBank/DDBJ whole genome shotgun (WGS) entry which is preliminary data.</text>
</comment>
<sequence length="130" mass="14328">MTPAIYEEITTALKRENLPLTKVCELAKNSGSNWSEAQVHLFLACMDGVEFDTISQDLPLVKLGKRTEKEELVEAIIQVVNSNTSKPISAAEIRRKLPGKFITTEAQIKALAKETPALEVFGPGLIRYNG</sequence>
<dbReference type="EMBL" id="JACJQH010000043">
    <property type="protein sequence ID" value="MBD2198556.1"/>
    <property type="molecule type" value="Genomic_DNA"/>
</dbReference>